<evidence type="ECO:0000256" key="2">
    <source>
        <dbReference type="ARBA" id="ARBA00009324"/>
    </source>
</evidence>
<dbReference type="InterPro" id="IPR006694">
    <property type="entry name" value="Fatty_acid_hydroxylase"/>
</dbReference>
<keyword evidence="7" id="KW-0472">Membrane</keyword>
<accession>A0A6A2YWU2</accession>
<dbReference type="GO" id="GO:0010291">
    <property type="term" value="F:beta-carotene 3-hydroxylase activity"/>
    <property type="evidence" value="ECO:0007669"/>
    <property type="project" value="UniProtKB-EC"/>
</dbReference>
<feature type="compositionally biased region" description="Basic and acidic residues" evidence="6">
    <location>
        <begin position="531"/>
        <end position="541"/>
    </location>
</feature>
<evidence type="ECO:0000256" key="1">
    <source>
        <dbReference type="ARBA" id="ARBA00004508"/>
    </source>
</evidence>
<feature type="compositionally biased region" description="Acidic residues" evidence="6">
    <location>
        <begin position="508"/>
        <end position="519"/>
    </location>
</feature>
<keyword evidence="7" id="KW-0812">Transmembrane</keyword>
<evidence type="ECO:0000256" key="5">
    <source>
        <dbReference type="ARBA" id="ARBA00026097"/>
    </source>
</evidence>
<feature type="region of interest" description="Disordered" evidence="6">
    <location>
        <begin position="492"/>
        <end position="541"/>
    </location>
</feature>
<evidence type="ECO:0000313" key="9">
    <source>
        <dbReference type="EMBL" id="KAE8683883.1"/>
    </source>
</evidence>
<feature type="transmembrane region" description="Helical" evidence="7">
    <location>
        <begin position="151"/>
        <end position="172"/>
    </location>
</feature>
<evidence type="ECO:0000313" key="10">
    <source>
        <dbReference type="Proteomes" id="UP000436088"/>
    </source>
</evidence>
<keyword evidence="3" id="KW-0125">Carotenoid biosynthesis</keyword>
<dbReference type="GO" id="GO:0016119">
    <property type="term" value="P:carotene metabolic process"/>
    <property type="evidence" value="ECO:0007669"/>
    <property type="project" value="TreeGrafter"/>
</dbReference>
<dbReference type="GO" id="GO:0016123">
    <property type="term" value="P:xanthophyll biosynthetic process"/>
    <property type="evidence" value="ECO:0007669"/>
    <property type="project" value="TreeGrafter"/>
</dbReference>
<dbReference type="GO" id="GO:0005506">
    <property type="term" value="F:iron ion binding"/>
    <property type="evidence" value="ECO:0007669"/>
    <property type="project" value="InterPro"/>
</dbReference>
<evidence type="ECO:0000256" key="4">
    <source>
        <dbReference type="ARBA" id="ARBA00023002"/>
    </source>
</evidence>
<dbReference type="Pfam" id="PF04116">
    <property type="entry name" value="FA_hydroxylase"/>
    <property type="match status" value="1"/>
</dbReference>
<dbReference type="InterPro" id="IPR045019">
    <property type="entry name" value="BETA-OHASE-like"/>
</dbReference>
<keyword evidence="7" id="KW-1133">Transmembrane helix</keyword>
<feature type="transmembrane region" description="Helical" evidence="7">
    <location>
        <begin position="40"/>
        <end position="62"/>
    </location>
</feature>
<dbReference type="AlphaFoldDB" id="A0A6A2YWU2"/>
<keyword evidence="4" id="KW-0560">Oxidoreductase</keyword>
<dbReference type="PANTHER" id="PTHR31899">
    <property type="entry name" value="BETA-CAROTENE 3-HYDROXYLASE 1, CHLOROPLASTIC"/>
    <property type="match status" value="1"/>
</dbReference>
<comment type="caution">
    <text evidence="9">The sequence shown here is derived from an EMBL/GenBank/DDBJ whole genome shotgun (WGS) entry which is preliminary data.</text>
</comment>
<sequence>MVLQQRRSDEAEKKLISNGDSMKVSKAEERLAKKKFERKTYLLAALSSSIGISSMAIMAVYYRFSWQMKGGEFPLLEMLSTFALSVGAAVGMEYWARWAHRALWHASLWHMHQSHHRAREGAFELNDVFAVMNAVPAIALLSYGFFNAGFVPGLCFGAGLGITVFGMAYMFVHDGLVHRRFPVGPIADVPYLRRVAAAHQEVEAVGGSEELEKEINRRITMSQNRAMLGREQCDAQRLLEAIVVVGKLTELAGVKPSSDVSSRLMPRDNGNNRGDREKMQRGDGNGSSSNIQYEPSTVNSQGKPSGKNDKAKSGAKKKVSKEKLRCYFCDGPHLIRGCPEKRRFTTIMKRMREGEVAKIGAVTSVKATKPGKRLSPIEGVNAAKQGTRRGKAVDVEATKPGRKRDETTGVKAVEHKKRPDAIAREKAVKPRVQSEQVCSQLMLKVPSLTEEDGVFTFMFGLKPWVKRVLERREVKELSKALTTAESIKEFEVKKNKTSKTKPKAEESPLNDEPDRESGEDVCSLGTSSSVKDAKTRVRVEQMRGRRLKMPEVLQNYPRGAESSKVMDEPKIELSREEDEPRIEEALRVVSIRFISAKASRSQVQEELSVTKEFTEHVRIENMASETIIREGSKQGLV</sequence>
<feature type="region of interest" description="Disordered" evidence="6">
    <location>
        <begin position="256"/>
        <end position="317"/>
    </location>
</feature>
<evidence type="ECO:0000259" key="8">
    <source>
        <dbReference type="Pfam" id="PF04116"/>
    </source>
</evidence>
<dbReference type="Proteomes" id="UP000436088">
    <property type="component" value="Unassembled WGS sequence"/>
</dbReference>
<protein>
    <recommendedName>
        <fullName evidence="5">beta-carotene 3-hydroxylase</fullName>
        <ecNumber evidence="5">1.14.15.24</ecNumber>
    </recommendedName>
</protein>
<evidence type="ECO:0000256" key="3">
    <source>
        <dbReference type="ARBA" id="ARBA00022746"/>
    </source>
</evidence>
<comment type="subcellular location">
    <subcellularLocation>
        <location evidence="1">Plastid</location>
        <location evidence="1">Chloroplast membrane</location>
        <topology evidence="1">Multi-pass membrane protein</topology>
    </subcellularLocation>
</comment>
<gene>
    <name evidence="9" type="ORF">F3Y22_tig00111166pilonHSYRG00246</name>
</gene>
<dbReference type="EMBL" id="VEPZ02001257">
    <property type="protein sequence ID" value="KAE8683883.1"/>
    <property type="molecule type" value="Genomic_DNA"/>
</dbReference>
<keyword evidence="10" id="KW-1185">Reference proteome</keyword>
<name>A0A6A2YWU2_HIBSY</name>
<feature type="domain" description="Fatty acid hydroxylase" evidence="8">
    <location>
        <begin position="88"/>
        <end position="200"/>
    </location>
</feature>
<organism evidence="9 10">
    <name type="scientific">Hibiscus syriacus</name>
    <name type="common">Rose of Sharon</name>
    <dbReference type="NCBI Taxonomy" id="106335"/>
    <lineage>
        <taxon>Eukaryota</taxon>
        <taxon>Viridiplantae</taxon>
        <taxon>Streptophyta</taxon>
        <taxon>Embryophyta</taxon>
        <taxon>Tracheophyta</taxon>
        <taxon>Spermatophyta</taxon>
        <taxon>Magnoliopsida</taxon>
        <taxon>eudicotyledons</taxon>
        <taxon>Gunneridae</taxon>
        <taxon>Pentapetalae</taxon>
        <taxon>rosids</taxon>
        <taxon>malvids</taxon>
        <taxon>Malvales</taxon>
        <taxon>Malvaceae</taxon>
        <taxon>Malvoideae</taxon>
        <taxon>Hibiscus</taxon>
    </lineage>
</organism>
<dbReference type="EC" id="1.14.15.24" evidence="5"/>
<feature type="compositionally biased region" description="Polar residues" evidence="6">
    <location>
        <begin position="286"/>
        <end position="303"/>
    </location>
</feature>
<proteinExistence type="inferred from homology"/>
<reference evidence="9" key="1">
    <citation type="submission" date="2019-09" db="EMBL/GenBank/DDBJ databases">
        <title>Draft genome information of white flower Hibiscus syriacus.</title>
        <authorList>
            <person name="Kim Y.-M."/>
        </authorList>
    </citation>
    <scope>NUCLEOTIDE SEQUENCE [LARGE SCALE GENOMIC DNA]</scope>
    <source>
        <strain evidence="9">YM2019G1</strain>
    </source>
</reference>
<comment type="similarity">
    <text evidence="2">Belongs to the sterol desaturase family.</text>
</comment>
<evidence type="ECO:0000256" key="7">
    <source>
        <dbReference type="SAM" id="Phobius"/>
    </source>
</evidence>
<feature type="transmembrane region" description="Helical" evidence="7">
    <location>
        <begin position="125"/>
        <end position="145"/>
    </location>
</feature>
<dbReference type="PANTHER" id="PTHR31899:SF20">
    <property type="entry name" value="BETA-CAROTENE 3-HYDROXYLASE"/>
    <property type="match status" value="1"/>
</dbReference>
<dbReference type="GO" id="GO:0031969">
    <property type="term" value="C:chloroplast membrane"/>
    <property type="evidence" value="ECO:0007669"/>
    <property type="project" value="UniProtKB-SubCell"/>
</dbReference>
<evidence type="ECO:0000256" key="6">
    <source>
        <dbReference type="SAM" id="MobiDB-lite"/>
    </source>
</evidence>